<feature type="domain" description="Transposase putative helix-turn-helix" evidence="10">
    <location>
        <begin position="1"/>
        <end position="44"/>
    </location>
</feature>
<dbReference type="EMBL" id="RCBY01000016">
    <property type="protein sequence ID" value="RQH52729.1"/>
    <property type="molecule type" value="Genomic_DNA"/>
</dbReference>
<feature type="region of interest" description="Disordered" evidence="7">
    <location>
        <begin position="73"/>
        <end position="94"/>
    </location>
</feature>
<dbReference type="GO" id="GO:0046872">
    <property type="term" value="F:metal ion binding"/>
    <property type="evidence" value="ECO:0007669"/>
    <property type="project" value="UniProtKB-KW"/>
</dbReference>
<dbReference type="Pfam" id="PF12323">
    <property type="entry name" value="HTH_OrfB_IS605"/>
    <property type="match status" value="1"/>
</dbReference>
<accession>A0A3N6P2E2</accession>
<evidence type="ECO:0000256" key="4">
    <source>
        <dbReference type="ARBA" id="ARBA00022833"/>
    </source>
</evidence>
<reference evidence="11 12" key="1">
    <citation type="journal article" date="2018" name="ACS Chem. Biol.">
        <title>Ketoreductase domain dysfunction expands chemodiversity: malyngamide biosynthesis in the cyanobacterium Okeania hirsuta.</title>
        <authorList>
            <person name="Moss N.A."/>
            <person name="Leao T."/>
            <person name="Rankin M."/>
            <person name="McCullough T.M."/>
            <person name="Qu P."/>
            <person name="Korobeynikov A."/>
            <person name="Smith J.L."/>
            <person name="Gerwick L."/>
            <person name="Gerwick W.H."/>
        </authorList>
    </citation>
    <scope>NUCLEOTIDE SEQUENCE [LARGE SCALE GENOMIC DNA]</scope>
    <source>
        <strain evidence="11 12">PAB10Feb10-1</strain>
    </source>
</reference>
<dbReference type="Pfam" id="PF01385">
    <property type="entry name" value="OrfB_IS605"/>
    <property type="match status" value="1"/>
</dbReference>
<evidence type="ECO:0000313" key="11">
    <source>
        <dbReference type="EMBL" id="RQH52729.1"/>
    </source>
</evidence>
<dbReference type="OrthoDB" id="551605at2"/>
<proteinExistence type="inferred from homology"/>
<comment type="similarity">
    <text evidence="1">In the C-terminal section; belongs to the transposase 35 family.</text>
</comment>
<keyword evidence="5" id="KW-0238">DNA-binding</keyword>
<dbReference type="GO" id="GO:0032196">
    <property type="term" value="P:transposition"/>
    <property type="evidence" value="ECO:0007669"/>
    <property type="project" value="UniProtKB-KW"/>
</dbReference>
<evidence type="ECO:0000256" key="1">
    <source>
        <dbReference type="ARBA" id="ARBA00008761"/>
    </source>
</evidence>
<dbReference type="Pfam" id="PF07282">
    <property type="entry name" value="Cas12f1-like_TNB"/>
    <property type="match status" value="1"/>
</dbReference>
<evidence type="ECO:0000256" key="5">
    <source>
        <dbReference type="ARBA" id="ARBA00023125"/>
    </source>
</evidence>
<evidence type="ECO:0000259" key="10">
    <source>
        <dbReference type="Pfam" id="PF12323"/>
    </source>
</evidence>
<dbReference type="Proteomes" id="UP000269154">
    <property type="component" value="Unassembled WGS sequence"/>
</dbReference>
<feature type="domain" description="Cas12f1-like TNB" evidence="9">
    <location>
        <begin position="376"/>
        <end position="441"/>
    </location>
</feature>
<comment type="caution">
    <text evidence="11">The sequence shown here is derived from an EMBL/GenBank/DDBJ whole genome shotgun (WGS) entry which is preliminary data.</text>
</comment>
<evidence type="ECO:0000256" key="7">
    <source>
        <dbReference type="SAM" id="MobiDB-lite"/>
    </source>
</evidence>
<dbReference type="InterPro" id="IPR010095">
    <property type="entry name" value="Cas12f1-like_TNB"/>
</dbReference>
<dbReference type="RefSeq" id="WP_124144607.1">
    <property type="nucleotide sequence ID" value="NZ_CAWOKI010000029.1"/>
</dbReference>
<keyword evidence="6" id="KW-0233">DNA recombination</keyword>
<feature type="domain" description="Probable transposase IS891/IS1136/IS1341" evidence="8">
    <location>
        <begin position="233"/>
        <end position="344"/>
    </location>
</feature>
<keyword evidence="2" id="KW-0815">Transposition</keyword>
<keyword evidence="4" id="KW-0862">Zinc</keyword>
<name>A0A3N6P2E2_9CYAN</name>
<dbReference type="AlphaFoldDB" id="A0A3N6P2E2"/>
<dbReference type="InterPro" id="IPR001959">
    <property type="entry name" value="Transposase"/>
</dbReference>
<dbReference type="InterPro" id="IPR021027">
    <property type="entry name" value="Transposase_put_HTH"/>
</dbReference>
<evidence type="ECO:0000256" key="3">
    <source>
        <dbReference type="ARBA" id="ARBA00022723"/>
    </source>
</evidence>
<dbReference type="GO" id="GO:0003677">
    <property type="term" value="F:DNA binding"/>
    <property type="evidence" value="ECO:0007669"/>
    <property type="project" value="UniProtKB-KW"/>
</dbReference>
<dbReference type="NCBIfam" id="NF040570">
    <property type="entry name" value="guided_TnpB"/>
    <property type="match status" value="1"/>
</dbReference>
<organism evidence="11 12">
    <name type="scientific">Okeania hirsuta</name>
    <dbReference type="NCBI Taxonomy" id="1458930"/>
    <lineage>
        <taxon>Bacteria</taxon>
        <taxon>Bacillati</taxon>
        <taxon>Cyanobacteriota</taxon>
        <taxon>Cyanophyceae</taxon>
        <taxon>Oscillatoriophycideae</taxon>
        <taxon>Oscillatoriales</taxon>
        <taxon>Microcoleaceae</taxon>
        <taxon>Okeania</taxon>
    </lineage>
</organism>
<evidence type="ECO:0000256" key="6">
    <source>
        <dbReference type="ARBA" id="ARBA00023172"/>
    </source>
</evidence>
<evidence type="ECO:0000259" key="8">
    <source>
        <dbReference type="Pfam" id="PF01385"/>
    </source>
</evidence>
<sequence length="475" mass="54670">MLLKYKYKLKPHKSQAVIIANWLELARKQYNYRLAERLNWFESTRTPVNACPLNVSVVTLDRIYQNIPECRVQTRDGRKKDSDGNPVTRKGDKHPNIVNGYVAWETVQLADLAQTKKLFPEYKSIHSQVLQDVIQRVQTTMDNFTKPDKNGKTSGRPKFKGKHYYNSFSYPQLSNANIVKNANGRYCVNLPKFGLVPFVFNRPIPKGFKVKTGTVIREVDGWYISFTIEDQTVPVEVAEIQPTEQNSKGLDLGLLYYAVTSDGEFIEVPKFFRKSEHRLSKLQVRLARKQKHSRVWKILKRKIAKLHQLIARQRLDWQFKLAYHLFSDVSVIFVEELQISNLVRRCKAKLGDNGQFLPNGQSAKSGLNKSLQDAAFGQFVQVLEYVAWKLGKRIIKVDPKGTSQHCWECLNKVSKSLSERWHSCPKCGQELDRDYNSALLIQKIGLLSTQEEDITSVKTAVRASQTEESRVRHVA</sequence>
<keyword evidence="12" id="KW-1185">Reference proteome</keyword>
<evidence type="ECO:0000259" key="9">
    <source>
        <dbReference type="Pfam" id="PF07282"/>
    </source>
</evidence>
<evidence type="ECO:0000256" key="2">
    <source>
        <dbReference type="ARBA" id="ARBA00022578"/>
    </source>
</evidence>
<gene>
    <name evidence="11" type="ORF">D5R40_04905</name>
</gene>
<keyword evidence="3" id="KW-0479">Metal-binding</keyword>
<protein>
    <submittedName>
        <fullName evidence="11">Transposase</fullName>
    </submittedName>
</protein>
<dbReference type="GO" id="GO:0006310">
    <property type="term" value="P:DNA recombination"/>
    <property type="evidence" value="ECO:0007669"/>
    <property type="project" value="UniProtKB-KW"/>
</dbReference>
<evidence type="ECO:0000313" key="12">
    <source>
        <dbReference type="Proteomes" id="UP000269154"/>
    </source>
</evidence>